<feature type="domain" description="Glycosyltransferase 2-like" evidence="1">
    <location>
        <begin position="558"/>
        <end position="737"/>
    </location>
</feature>
<evidence type="ECO:0000259" key="1">
    <source>
        <dbReference type="Pfam" id="PF00535"/>
    </source>
</evidence>
<proteinExistence type="predicted"/>
<protein>
    <submittedName>
        <fullName evidence="2">Hyaluronan synthase</fullName>
        <ecNumber evidence="2">2.4.1.212</ecNumber>
    </submittedName>
</protein>
<dbReference type="CDD" id="cd04186">
    <property type="entry name" value="GT_2_like_c"/>
    <property type="match status" value="1"/>
</dbReference>
<dbReference type="CDD" id="cd04184">
    <property type="entry name" value="GT2_RfbC_Mx_like"/>
    <property type="match status" value="1"/>
</dbReference>
<dbReference type="STRING" id="166486.ERS852572_01533"/>
<dbReference type="RefSeq" id="WP_055194059.1">
    <property type="nucleotide sequence ID" value="NZ_CABIYH010000010.1"/>
</dbReference>
<name>A0A173TGQ9_9FIRM</name>
<dbReference type="Gene3D" id="3.90.550.10">
    <property type="entry name" value="Spore Coat Polysaccharide Biosynthesis Protein SpsA, Chain A"/>
    <property type="match status" value="2"/>
</dbReference>
<gene>
    <name evidence="2" type="primary">hyaD_1</name>
    <name evidence="2" type="ORF">ERS852572_01533</name>
</gene>
<evidence type="ECO:0000313" key="3">
    <source>
        <dbReference type="Proteomes" id="UP000095350"/>
    </source>
</evidence>
<sequence length="829" mass="94797">MDTHKFFVEKLRFHLNEPDMLVFVGWFYDGKASGREVQAYLDGEKLPAALTVNKGAEVRQKYLGTINEINEEVVGIVTLPKDWREKKKFEIFTDDGESKKRAYAVSTGKLRVRESRLEYYIENCHRDEDTVTVTGWCMGAGEVNLYLLDNRRQKLQVKTDHYFRKDLLSVFPECDIQAKPGFMIQASIPRKDDNKKFFLEMRNAEHYSRIRLRKWDDGGRWQYILEKSQDALRYLERNGLSATIHKIENKLGGKSETSYDAWCQKYDVKKEELEEQRKKIFSYQPLFSVVVPLYRTKPEFLKEMIGSIQAQTYGNWQLCLADGSLSGDDAGTAENGQVPVTELTPLLEQYAKADKRITFTTLPKNLGISGNTNAALALAAGDYIVLADHDDIVPANALYELADALNQDRSIDVLYSDEDKISMDGKKRFEPHFKPDFDLDLLCSVNYICHLFAAKKELVDMAGGFCSEYDGAQDLDFILRCCENAKNIRHIPKILYHWRCHMQSTAANPESKLYAFEAGRRAIEAHYSRIGVPAAVENAAFYGMYRTKYDWKEKPLVSIIIPNKDHRKDLETCVNSILEKTTYPNIEFIIVENNSTEQETFDYYKDLETMRENVHVVFYEGGFNYSKINNFGADAAKGSYLLLLNNDTEMIDGGAIGEMLGYCMRGDVGIVGAKLLYEDETIQHAGVVLGFGGTAGHAFIGKPRYDTGYFGRILCAQDYSAVTAACMMVKRSVFDEVGGLTEELAVAFNDIDFCLKVRKTGKLVVYDPYAEWFHYESKSRGYEDSPEKVERFNDEVDTLLRSWREIIEQGDPYYNPNLTLDNSDFSLRK</sequence>
<dbReference type="EMBL" id="CYXZ01000010">
    <property type="protein sequence ID" value="CUN01904.1"/>
    <property type="molecule type" value="Genomic_DNA"/>
</dbReference>
<dbReference type="Proteomes" id="UP000095350">
    <property type="component" value="Unassembled WGS sequence"/>
</dbReference>
<dbReference type="PaxDb" id="166486-ERS852572_01533"/>
<dbReference type="AlphaFoldDB" id="A0A173TGQ9"/>
<keyword evidence="2" id="KW-0328">Glycosyltransferase</keyword>
<feature type="domain" description="Glycosyltransferase 2-like" evidence="1">
    <location>
        <begin position="346"/>
        <end position="416"/>
    </location>
</feature>
<dbReference type="InterPro" id="IPR001173">
    <property type="entry name" value="Glyco_trans_2-like"/>
</dbReference>
<dbReference type="GO" id="GO:0050501">
    <property type="term" value="F:hyaluronan synthase activity"/>
    <property type="evidence" value="ECO:0007669"/>
    <property type="project" value="UniProtKB-EC"/>
</dbReference>
<evidence type="ECO:0000313" key="2">
    <source>
        <dbReference type="EMBL" id="CUN01904.1"/>
    </source>
</evidence>
<dbReference type="Pfam" id="PF00535">
    <property type="entry name" value="Glycos_transf_2"/>
    <property type="match status" value="2"/>
</dbReference>
<accession>A0A173TGQ9</accession>
<organism evidence="2 3">
    <name type="scientific">Roseburia intestinalis</name>
    <dbReference type="NCBI Taxonomy" id="166486"/>
    <lineage>
        <taxon>Bacteria</taxon>
        <taxon>Bacillati</taxon>
        <taxon>Bacillota</taxon>
        <taxon>Clostridia</taxon>
        <taxon>Lachnospirales</taxon>
        <taxon>Lachnospiraceae</taxon>
        <taxon>Roseburia</taxon>
    </lineage>
</organism>
<keyword evidence="2" id="KW-0808">Transferase</keyword>
<dbReference type="PANTHER" id="PTHR43179">
    <property type="entry name" value="RHAMNOSYLTRANSFERASE WBBL"/>
    <property type="match status" value="1"/>
</dbReference>
<dbReference type="PANTHER" id="PTHR43179:SF7">
    <property type="entry name" value="RHAMNOSYLTRANSFERASE WBBL"/>
    <property type="match status" value="1"/>
</dbReference>
<dbReference type="OrthoDB" id="9179784at2"/>
<dbReference type="SUPFAM" id="SSF53448">
    <property type="entry name" value="Nucleotide-diphospho-sugar transferases"/>
    <property type="match status" value="2"/>
</dbReference>
<dbReference type="InterPro" id="IPR029044">
    <property type="entry name" value="Nucleotide-diphossugar_trans"/>
</dbReference>
<reference evidence="2 3" key="1">
    <citation type="submission" date="2015-09" db="EMBL/GenBank/DDBJ databases">
        <authorList>
            <consortium name="Pathogen Informatics"/>
        </authorList>
    </citation>
    <scope>NUCLEOTIDE SEQUENCE [LARGE SCALE GENOMIC DNA]</scope>
    <source>
        <strain evidence="2 3">2789STDY5834960</strain>
    </source>
</reference>
<dbReference type="EC" id="2.4.1.212" evidence="2"/>